<feature type="region of interest" description="Disordered" evidence="1">
    <location>
        <begin position="287"/>
        <end position="335"/>
    </location>
</feature>
<reference evidence="2 3" key="1">
    <citation type="journal article" date="2018" name="PLoS Genet.">
        <title>Population sequencing reveals clonal diversity and ancestral inbreeding in the grapevine cultivar Chardonnay.</title>
        <authorList>
            <person name="Roach M.J."/>
            <person name="Johnson D.L."/>
            <person name="Bohlmann J."/>
            <person name="van Vuuren H.J."/>
            <person name="Jones S.J."/>
            <person name="Pretorius I.S."/>
            <person name="Schmidt S.A."/>
            <person name="Borneman A.R."/>
        </authorList>
    </citation>
    <scope>NUCLEOTIDE SEQUENCE [LARGE SCALE GENOMIC DNA]</scope>
    <source>
        <strain evidence="3">cv. Chardonnay</strain>
        <tissue evidence="2">Leaf</tissue>
    </source>
</reference>
<evidence type="ECO:0000256" key="1">
    <source>
        <dbReference type="SAM" id="MobiDB-lite"/>
    </source>
</evidence>
<dbReference type="EMBL" id="QGNW01000187">
    <property type="protein sequence ID" value="RVW87083.1"/>
    <property type="molecule type" value="Genomic_DNA"/>
</dbReference>
<organism evidence="2 3">
    <name type="scientific">Vitis vinifera</name>
    <name type="common">Grape</name>
    <dbReference type="NCBI Taxonomy" id="29760"/>
    <lineage>
        <taxon>Eukaryota</taxon>
        <taxon>Viridiplantae</taxon>
        <taxon>Streptophyta</taxon>
        <taxon>Embryophyta</taxon>
        <taxon>Tracheophyta</taxon>
        <taxon>Spermatophyta</taxon>
        <taxon>Magnoliopsida</taxon>
        <taxon>eudicotyledons</taxon>
        <taxon>Gunneridae</taxon>
        <taxon>Pentapetalae</taxon>
        <taxon>rosids</taxon>
        <taxon>Vitales</taxon>
        <taxon>Vitaceae</taxon>
        <taxon>Viteae</taxon>
        <taxon>Vitis</taxon>
    </lineage>
</organism>
<protein>
    <submittedName>
        <fullName evidence="2">Uncharacterized protein</fullName>
    </submittedName>
</protein>
<comment type="caution">
    <text evidence="2">The sequence shown here is derived from an EMBL/GenBank/DDBJ whole genome shotgun (WGS) entry which is preliminary data.</text>
</comment>
<evidence type="ECO:0000313" key="2">
    <source>
        <dbReference type="EMBL" id="RVW87083.1"/>
    </source>
</evidence>
<sequence>MLHVRFLFASLPCIPDLLMAKDFKASVLHISELSIAFPWIPNNSPQSRIALVINFVDYSLNQGTPAGHESAETPIGNHTNQPARPEDFRAWTHPSQSDIVHTLSRGASSRHYILRKELPPNMFIIDALLCHNIFPLQHWVQRRGVLLEALFRIYEGYFFGPHHLIMAALLYFDKKVHRKKLLRADSIPLLFPDCYARYWSTWDQGAPARPEHPEEPEEPVDIPANTQPPAPAVASTEPIPERPIPHFPGIGHFSEHPHSADDSSSCSSGADYYHSGPAHCHLEANSASSGYISPEPSQAPHFVDQTMPPKEPTIGEAEAVEPPSPQHPPATSCSF</sequence>
<accession>A0A438HRJ8</accession>
<evidence type="ECO:0000313" key="3">
    <source>
        <dbReference type="Proteomes" id="UP000288805"/>
    </source>
</evidence>
<gene>
    <name evidence="2" type="ORF">CK203_048385</name>
</gene>
<dbReference type="Proteomes" id="UP000288805">
    <property type="component" value="Unassembled WGS sequence"/>
</dbReference>
<proteinExistence type="predicted"/>
<feature type="region of interest" description="Disordered" evidence="1">
    <location>
        <begin position="206"/>
        <end position="269"/>
    </location>
</feature>
<dbReference type="AlphaFoldDB" id="A0A438HRJ8"/>
<name>A0A438HRJ8_VITVI</name>